<organism evidence="10 11">
    <name type="scientific">Candidatus Collierbacteria bacterium CG17_big_fil_post_rev_8_21_14_2_50_45_7</name>
    <dbReference type="NCBI Taxonomy" id="1974536"/>
    <lineage>
        <taxon>Bacteria</taxon>
        <taxon>Candidatus Collieribacteriota</taxon>
    </lineage>
</organism>
<dbReference type="GO" id="GO:0046933">
    <property type="term" value="F:proton-transporting ATP synthase activity, rotational mechanism"/>
    <property type="evidence" value="ECO:0007669"/>
    <property type="project" value="TreeGrafter"/>
</dbReference>
<keyword evidence="4" id="KW-0547">Nucleotide-binding</keyword>
<evidence type="ECO:0000313" key="10">
    <source>
        <dbReference type="EMBL" id="PIW08364.1"/>
    </source>
</evidence>
<evidence type="ECO:0000256" key="8">
    <source>
        <dbReference type="ARBA" id="ARBA00023196"/>
    </source>
</evidence>
<dbReference type="InterPro" id="IPR027417">
    <property type="entry name" value="P-loop_NTPase"/>
</dbReference>
<sequence length="88" mass="9216">NATLGRVMDAFGEPIDELGEIAGDKVSVIGQPPKYPEIEAKEAIWETGIKVIDLVAPLIQGGKTGLFGGALGLDWDHAVGGWVPTDFG</sequence>
<reference evidence="11" key="1">
    <citation type="submission" date="2017-09" db="EMBL/GenBank/DDBJ databases">
        <title>Depth-based differentiation of microbial function through sediment-hosted aquifers and enrichment of novel symbionts in the deep terrestrial subsurface.</title>
        <authorList>
            <person name="Probst A.J."/>
            <person name="Ladd B."/>
            <person name="Jarett J.K."/>
            <person name="Geller-Mcgrath D.E."/>
            <person name="Sieber C.M.K."/>
            <person name="Emerson J.B."/>
            <person name="Anantharaman K."/>
            <person name="Thomas B.C."/>
            <person name="Malmstrom R."/>
            <person name="Stieglmeier M."/>
            <person name="Klingl A."/>
            <person name="Woyke T."/>
            <person name="Ryan C.M."/>
            <person name="Banfield J.F."/>
        </authorList>
    </citation>
    <scope>NUCLEOTIDE SEQUENCE [LARGE SCALE GENOMIC DNA]</scope>
</reference>
<evidence type="ECO:0000256" key="7">
    <source>
        <dbReference type="ARBA" id="ARBA00023136"/>
    </source>
</evidence>
<evidence type="ECO:0000256" key="9">
    <source>
        <dbReference type="ARBA" id="ARBA00023310"/>
    </source>
</evidence>
<keyword evidence="6" id="KW-0406">Ion transport</keyword>
<evidence type="ECO:0000256" key="2">
    <source>
        <dbReference type="ARBA" id="ARBA00008936"/>
    </source>
</evidence>
<dbReference type="Proteomes" id="UP000230556">
    <property type="component" value="Unassembled WGS sequence"/>
</dbReference>
<dbReference type="AlphaFoldDB" id="A0A2M7FSH3"/>
<name>A0A2M7FSH3_9BACT</name>
<evidence type="ECO:0000256" key="4">
    <source>
        <dbReference type="ARBA" id="ARBA00022741"/>
    </source>
</evidence>
<keyword evidence="8" id="KW-0139">CF(1)</keyword>
<accession>A0A2M7FSH3</accession>
<dbReference type="EMBL" id="PFFO01000043">
    <property type="protein sequence ID" value="PIW08364.1"/>
    <property type="molecule type" value="Genomic_DNA"/>
</dbReference>
<evidence type="ECO:0000256" key="6">
    <source>
        <dbReference type="ARBA" id="ARBA00023065"/>
    </source>
</evidence>
<evidence type="ECO:0000256" key="5">
    <source>
        <dbReference type="ARBA" id="ARBA00022840"/>
    </source>
</evidence>
<dbReference type="PANTHER" id="PTHR15184">
    <property type="entry name" value="ATP SYNTHASE"/>
    <property type="match status" value="1"/>
</dbReference>
<dbReference type="PANTHER" id="PTHR15184:SF71">
    <property type="entry name" value="ATP SYNTHASE SUBUNIT BETA, MITOCHONDRIAL"/>
    <property type="match status" value="1"/>
</dbReference>
<comment type="caution">
    <text evidence="10">The sequence shown here is derived from an EMBL/GenBank/DDBJ whole genome shotgun (WGS) entry which is preliminary data.</text>
</comment>
<feature type="non-terminal residue" evidence="10">
    <location>
        <position position="1"/>
    </location>
</feature>
<dbReference type="GO" id="GO:0005524">
    <property type="term" value="F:ATP binding"/>
    <property type="evidence" value="ECO:0007669"/>
    <property type="project" value="UniProtKB-KW"/>
</dbReference>
<keyword evidence="7" id="KW-0472">Membrane</keyword>
<keyword evidence="5" id="KW-0067">ATP-binding</keyword>
<dbReference type="InterPro" id="IPR050053">
    <property type="entry name" value="ATPase_alpha/beta_chains"/>
</dbReference>
<protein>
    <submittedName>
        <fullName evidence="10">Uncharacterized protein</fullName>
    </submittedName>
</protein>
<evidence type="ECO:0000313" key="11">
    <source>
        <dbReference type="Proteomes" id="UP000230556"/>
    </source>
</evidence>
<evidence type="ECO:0000256" key="1">
    <source>
        <dbReference type="ARBA" id="ARBA00004370"/>
    </source>
</evidence>
<gene>
    <name evidence="10" type="ORF">COW38_00865</name>
</gene>
<evidence type="ECO:0000256" key="3">
    <source>
        <dbReference type="ARBA" id="ARBA00022448"/>
    </source>
</evidence>
<proteinExistence type="inferred from homology"/>
<comment type="similarity">
    <text evidence="2">Belongs to the ATPase alpha/beta chains family.</text>
</comment>
<keyword evidence="9" id="KW-0066">ATP synthesis</keyword>
<dbReference type="Gene3D" id="3.40.50.12240">
    <property type="match status" value="1"/>
</dbReference>
<dbReference type="SUPFAM" id="SSF52540">
    <property type="entry name" value="P-loop containing nucleoside triphosphate hydrolases"/>
    <property type="match status" value="1"/>
</dbReference>
<comment type="subcellular location">
    <subcellularLocation>
        <location evidence="1">Membrane</location>
    </subcellularLocation>
</comment>
<dbReference type="GO" id="GO:0045259">
    <property type="term" value="C:proton-transporting ATP synthase complex"/>
    <property type="evidence" value="ECO:0007669"/>
    <property type="project" value="UniProtKB-KW"/>
</dbReference>
<keyword evidence="3" id="KW-0813">Transport</keyword>